<organism evidence="1">
    <name type="scientific">marine metagenome</name>
    <dbReference type="NCBI Taxonomy" id="408172"/>
    <lineage>
        <taxon>unclassified sequences</taxon>
        <taxon>metagenomes</taxon>
        <taxon>ecological metagenomes</taxon>
    </lineage>
</organism>
<dbReference type="Gene3D" id="3.40.190.10">
    <property type="entry name" value="Periplasmic binding protein-like II"/>
    <property type="match status" value="1"/>
</dbReference>
<dbReference type="InterPro" id="IPR042100">
    <property type="entry name" value="Bug_dom1"/>
</dbReference>
<gene>
    <name evidence="1" type="ORF">METZ01_LOCUS65799</name>
</gene>
<accession>A0A381T9V2</accession>
<dbReference type="EMBL" id="UINC01004249">
    <property type="protein sequence ID" value="SVA12945.1"/>
    <property type="molecule type" value="Genomic_DNA"/>
</dbReference>
<dbReference type="InterPro" id="IPR005064">
    <property type="entry name" value="BUG"/>
</dbReference>
<dbReference type="Gene3D" id="3.40.190.150">
    <property type="entry name" value="Bordetella uptake gene, domain 1"/>
    <property type="match status" value="1"/>
</dbReference>
<dbReference type="AlphaFoldDB" id="A0A381T9V2"/>
<protein>
    <recommendedName>
        <fullName evidence="2">Tripartite tricarboxylate transporter substrate binding protein</fullName>
    </recommendedName>
</protein>
<evidence type="ECO:0008006" key="2">
    <source>
        <dbReference type="Google" id="ProtNLM"/>
    </source>
</evidence>
<reference evidence="1" key="1">
    <citation type="submission" date="2018-05" db="EMBL/GenBank/DDBJ databases">
        <authorList>
            <person name="Lanie J.A."/>
            <person name="Ng W.-L."/>
            <person name="Kazmierczak K.M."/>
            <person name="Andrzejewski T.M."/>
            <person name="Davidsen T.M."/>
            <person name="Wayne K.J."/>
            <person name="Tettelin H."/>
            <person name="Glass J.I."/>
            <person name="Rusch D."/>
            <person name="Podicherti R."/>
            <person name="Tsui H.-C.T."/>
            <person name="Winkler M.E."/>
        </authorList>
    </citation>
    <scope>NUCLEOTIDE SEQUENCE</scope>
</reference>
<name>A0A381T9V2_9ZZZZ</name>
<dbReference type="PANTHER" id="PTHR42928:SF5">
    <property type="entry name" value="BLR1237 PROTEIN"/>
    <property type="match status" value="1"/>
</dbReference>
<dbReference type="PIRSF" id="PIRSF017082">
    <property type="entry name" value="YflP"/>
    <property type="match status" value="1"/>
</dbReference>
<evidence type="ECO:0000313" key="1">
    <source>
        <dbReference type="EMBL" id="SVA12945.1"/>
    </source>
</evidence>
<dbReference type="CDD" id="cd07012">
    <property type="entry name" value="PBP2_Bug_TTT"/>
    <property type="match status" value="1"/>
</dbReference>
<sequence length="323" mass="35765">MRSKYLISGIVTFGIVLGAMLPSVLVAKFPKKPITIMVYVKPGGGIDRDSRKLAIIGERLTGHKFVVKNKPGAGGIVAMKYILSQPADGYTLFGTTKSPVYKTVSAKSDINLGDFEWLAMSMSDPEALITHREQAVNTWEQVVADAKALEKQGKRQIWVGPAAGGLDHVMAMKTWKAAGIKAKYIPFKGGKKAMIELLGKRGVVYVGNAQDILGQPKLKVAALSRSTRLSQFPDAPTFKELGVKGMDNEIMWRGFAIKKGIPADAREFYDDLFTKLMKDSEWIEYVSKKGVDPVYYKHDKFYKIVMNDKADVTRWLKNAGILK</sequence>
<dbReference type="Pfam" id="PF03401">
    <property type="entry name" value="TctC"/>
    <property type="match status" value="1"/>
</dbReference>
<proteinExistence type="predicted"/>
<dbReference type="PANTHER" id="PTHR42928">
    <property type="entry name" value="TRICARBOXYLATE-BINDING PROTEIN"/>
    <property type="match status" value="1"/>
</dbReference>